<name>A0ABY3FI35_9GAMM</name>
<keyword evidence="2 3" id="KW-0175">Coiled coil</keyword>
<reference evidence="4 5" key="1">
    <citation type="submission" date="2019-07" db="EMBL/GenBank/DDBJ databases">
        <title>Diversity of Bacteria from Kongsfjorden, Arctic.</title>
        <authorList>
            <person name="Yu Y."/>
        </authorList>
    </citation>
    <scope>NUCLEOTIDE SEQUENCE [LARGE SCALE GENOMIC DNA]</scope>
    <source>
        <strain evidence="4 5">SM1927</strain>
    </source>
</reference>
<feature type="coiled-coil region" evidence="3">
    <location>
        <begin position="182"/>
        <end position="209"/>
    </location>
</feature>
<evidence type="ECO:0000256" key="3">
    <source>
        <dbReference type="SAM" id="Coils"/>
    </source>
</evidence>
<proteinExistence type="predicted"/>
<evidence type="ECO:0000256" key="1">
    <source>
        <dbReference type="ARBA" id="ARBA00004196"/>
    </source>
</evidence>
<dbReference type="Gene3D" id="2.40.30.170">
    <property type="match status" value="1"/>
</dbReference>
<comment type="caution">
    <text evidence="4">The sequence shown here is derived from an EMBL/GenBank/DDBJ whole genome shotgun (WGS) entry which is preliminary data.</text>
</comment>
<dbReference type="RefSeq" id="WP_145234188.1">
    <property type="nucleotide sequence ID" value="NZ_VNFF01000003.1"/>
</dbReference>
<dbReference type="Proteomes" id="UP000317938">
    <property type="component" value="Unassembled WGS sequence"/>
</dbReference>
<comment type="subcellular location">
    <subcellularLocation>
        <location evidence="1">Cell envelope</location>
    </subcellularLocation>
</comment>
<protein>
    <submittedName>
        <fullName evidence="4">HlyD family efflux transporter periplasmic adaptor subunit</fullName>
    </submittedName>
</protein>
<accession>A0ABY3FI35</accession>
<dbReference type="InterPro" id="IPR050465">
    <property type="entry name" value="UPF0194_transport"/>
</dbReference>
<feature type="coiled-coil region" evidence="3">
    <location>
        <begin position="89"/>
        <end position="151"/>
    </location>
</feature>
<evidence type="ECO:0000313" key="5">
    <source>
        <dbReference type="Proteomes" id="UP000317938"/>
    </source>
</evidence>
<dbReference type="EMBL" id="VNFF01000003">
    <property type="protein sequence ID" value="TVU85397.1"/>
    <property type="molecule type" value="Genomic_DNA"/>
</dbReference>
<evidence type="ECO:0000256" key="2">
    <source>
        <dbReference type="ARBA" id="ARBA00023054"/>
    </source>
</evidence>
<dbReference type="PANTHER" id="PTHR32347">
    <property type="entry name" value="EFFLUX SYSTEM COMPONENT YKNX-RELATED"/>
    <property type="match status" value="1"/>
</dbReference>
<gene>
    <name evidence="4" type="ORF">FQP85_03465</name>
</gene>
<sequence>MNHNVLCIILSMLLLTACNDDEQQHYLVKKSDIAITVNANGELESSTSAIIAPPSVARMWQYQIKTMLAENTQVKKGQVVVSFDDKQVRDKLIDKQSSLERAKKQLENAQNKELIKEQELTLSVAEMKMNYDKAKRKAEIVDQSRSEVERKKSQIDFTIANNDLTLAKSKQTFQQQSKELNLKMVQSKVARLQSEVDGYLQDIERLKVKAPIDGLVIYKTNYEGEKSSIGESVQFGQPVIELAVLKNMQVKAQIDEPDSGKIAPGQTVKITIDGSSELVVSGKIKSLGRVFREKSYQDKRRIVDAIVSIDNIDTSVIRPGLTARLEITTARLPQVLSIPLTSLQYDQQGPYVATTENNKQFIEISHFTDNLAVVKSGLQLGDEVKL</sequence>
<evidence type="ECO:0000313" key="4">
    <source>
        <dbReference type="EMBL" id="TVU85397.1"/>
    </source>
</evidence>
<dbReference type="PANTHER" id="PTHR32347:SF14">
    <property type="entry name" value="EFFLUX SYSTEM COMPONENT YKNX-RELATED"/>
    <property type="match status" value="1"/>
</dbReference>
<organism evidence="4 5">
    <name type="scientific">Pseudoalteromonas neustonica</name>
    <dbReference type="NCBI Taxonomy" id="1840331"/>
    <lineage>
        <taxon>Bacteria</taxon>
        <taxon>Pseudomonadati</taxon>
        <taxon>Pseudomonadota</taxon>
        <taxon>Gammaproteobacteria</taxon>
        <taxon>Alteromonadales</taxon>
        <taxon>Pseudoalteromonadaceae</taxon>
        <taxon>Pseudoalteromonas</taxon>
    </lineage>
</organism>
<keyword evidence="5" id="KW-1185">Reference proteome</keyword>